<keyword evidence="2" id="KW-0521">NADP</keyword>
<dbReference type="AlphaFoldDB" id="A0A2H2ZIE3"/>
<dbReference type="Gene3D" id="3.40.50.720">
    <property type="entry name" value="NAD(P)-binding Rossmann-like Domain"/>
    <property type="match status" value="1"/>
</dbReference>
<dbReference type="InterPro" id="IPR011032">
    <property type="entry name" value="GroES-like_sf"/>
</dbReference>
<evidence type="ECO:0000259" key="4">
    <source>
        <dbReference type="SMART" id="SM00829"/>
    </source>
</evidence>
<dbReference type="PANTHER" id="PTHR45348:SF6">
    <property type="entry name" value="TRANS-ENOYL REDUCTASE APDC"/>
    <property type="match status" value="1"/>
</dbReference>
<keyword evidence="6" id="KW-1185">Reference proteome</keyword>
<evidence type="ECO:0000313" key="6">
    <source>
        <dbReference type="Proteomes" id="UP000219286"/>
    </source>
</evidence>
<protein>
    <submittedName>
        <fullName evidence="5">Zinc-binding oxidoreductase</fullName>
    </submittedName>
</protein>
<dbReference type="SUPFAM" id="SSF50129">
    <property type="entry name" value="GroES-like"/>
    <property type="match status" value="1"/>
</dbReference>
<accession>A0A2H2ZIE3</accession>
<dbReference type="GO" id="GO:0016651">
    <property type="term" value="F:oxidoreductase activity, acting on NAD(P)H"/>
    <property type="evidence" value="ECO:0007669"/>
    <property type="project" value="InterPro"/>
</dbReference>
<dbReference type="CDD" id="cd08249">
    <property type="entry name" value="enoyl_reductase_like"/>
    <property type="match status" value="1"/>
</dbReference>
<dbReference type="OrthoDB" id="48317at2759"/>
<dbReference type="SUPFAM" id="SSF51735">
    <property type="entry name" value="NAD(P)-binding Rossmann-fold domains"/>
    <property type="match status" value="1"/>
</dbReference>
<organism evidence="5 6">
    <name type="scientific">Trichoderma parareesei</name>
    <name type="common">Filamentous fungus</name>
    <dbReference type="NCBI Taxonomy" id="858221"/>
    <lineage>
        <taxon>Eukaryota</taxon>
        <taxon>Fungi</taxon>
        <taxon>Dikarya</taxon>
        <taxon>Ascomycota</taxon>
        <taxon>Pezizomycotina</taxon>
        <taxon>Sordariomycetes</taxon>
        <taxon>Hypocreomycetidae</taxon>
        <taxon>Hypocreales</taxon>
        <taxon>Hypocreaceae</taxon>
        <taxon>Trichoderma</taxon>
    </lineage>
</organism>
<evidence type="ECO:0000256" key="3">
    <source>
        <dbReference type="ARBA" id="ARBA00023002"/>
    </source>
</evidence>
<dbReference type="InterPro" id="IPR013154">
    <property type="entry name" value="ADH-like_N"/>
</dbReference>
<gene>
    <name evidence="5" type="ORF">A9Z42_0007000</name>
</gene>
<evidence type="ECO:0000256" key="1">
    <source>
        <dbReference type="ARBA" id="ARBA00008072"/>
    </source>
</evidence>
<dbReference type="EMBL" id="LFMI01000009">
    <property type="protein sequence ID" value="OSZ99860.1"/>
    <property type="molecule type" value="Genomic_DNA"/>
</dbReference>
<dbReference type="InterPro" id="IPR020843">
    <property type="entry name" value="ER"/>
</dbReference>
<evidence type="ECO:0000313" key="5">
    <source>
        <dbReference type="EMBL" id="OSZ99860.1"/>
    </source>
</evidence>
<keyword evidence="3" id="KW-0560">Oxidoreductase</keyword>
<dbReference type="SMART" id="SM00829">
    <property type="entry name" value="PKS_ER"/>
    <property type="match status" value="1"/>
</dbReference>
<dbReference type="InterPro" id="IPR036291">
    <property type="entry name" value="NAD(P)-bd_dom_sf"/>
</dbReference>
<dbReference type="InterPro" id="IPR047122">
    <property type="entry name" value="Trans-enoyl_RdTase-like"/>
</dbReference>
<name>A0A2H2ZIE3_TRIPA</name>
<reference evidence="5 6" key="1">
    <citation type="journal article" date="2015" name="Genome Announc.">
        <title>Genome sequence and annotation of Trichoderma parareesei, the ancestor of the cellulase producer Trichoderma reesei.</title>
        <authorList>
            <person name="Yang D."/>
            <person name="Pomraning K."/>
            <person name="Kopchinskiy A."/>
            <person name="Karimi Aghcheh R."/>
            <person name="Atanasova L."/>
            <person name="Chenthamara K."/>
            <person name="Baker S.E."/>
            <person name="Zhang R."/>
            <person name="Shen Q."/>
            <person name="Freitag M."/>
            <person name="Kubicek C.P."/>
            <person name="Druzhinina I.S."/>
        </authorList>
    </citation>
    <scope>NUCLEOTIDE SEQUENCE [LARGE SCALE GENOMIC DNA]</scope>
    <source>
        <strain evidence="5 6">CBS 125925</strain>
    </source>
</reference>
<dbReference type="Gene3D" id="3.90.180.10">
    <property type="entry name" value="Medium-chain alcohol dehydrogenases, catalytic domain"/>
    <property type="match status" value="1"/>
</dbReference>
<sequence length="380" mass="40018">MTAIDVLPQIQRALKIVGPNAVSVNAAAPLPDIEPTDVLVRVVCVSINPVDGKAADMSPQLGATSGTDFSGVVVALGADVEADNWREANTMKPIKIGDRVFGGIFGNDPLRPHNGAFADYVAVPARLVWHIPTGTDFATAATMGAAIATVGLSLFNYLGLPLPSKSSSNGASSIKSAVLVYGGGTGTGSMAIQVLREAGLPVVTTCSAASSTNVLQLGAEAWFDYKSPTCGADIREHTNDSLAFALDCITDTASMGICYEALGSAGGRYVALDAFPVRGHTRRSVVPEWVCTPTQFGKAIRWTPPYDLEPRPYDLKCAELWYVVAQRLIDEGLIASQPLEKRNGGLSAVPEGMEEVRRGQIKGKKLVYTILDSEPIAVSA</sequence>
<dbReference type="Proteomes" id="UP000219286">
    <property type="component" value="Unassembled WGS sequence"/>
</dbReference>
<dbReference type="PANTHER" id="PTHR45348">
    <property type="entry name" value="HYPOTHETICAL OXIDOREDUCTASE (EUROFUNG)"/>
    <property type="match status" value="1"/>
</dbReference>
<comment type="caution">
    <text evidence="5">The sequence shown here is derived from an EMBL/GenBank/DDBJ whole genome shotgun (WGS) entry which is preliminary data.</text>
</comment>
<proteinExistence type="inferred from homology"/>
<dbReference type="Pfam" id="PF08240">
    <property type="entry name" value="ADH_N"/>
    <property type="match status" value="1"/>
</dbReference>
<evidence type="ECO:0000256" key="2">
    <source>
        <dbReference type="ARBA" id="ARBA00022857"/>
    </source>
</evidence>
<feature type="domain" description="Enoyl reductase (ER)" evidence="4">
    <location>
        <begin position="18"/>
        <end position="367"/>
    </location>
</feature>
<comment type="similarity">
    <text evidence="1">Belongs to the zinc-containing alcohol dehydrogenase family.</text>
</comment>